<sequence length="399" mass="42394">MCLECSGQHRGLGVHISFVRSVTMDAWTPEQLKKMELGGNGRLIAFMKQYGLDKGTAHRDKYNSPAAEYYRELLTSECEGRRCALTPPPKSSSRSSGPSRPKKAEDDGWSDWGAGAPTPQGSKRPEARGEYTAAALEASSAQKEAFFSRKMEENAQRPEGVRPSAGGKYVGFGSTPPPQPRHGGGDEVTAILSKGWNGLSHIAGMAAETAQSAVRSGAATLKDERVAERVQQNARLATEKGKEIGRKGWVGLKSLYATVASSVESVAKDNGYNIDLGAKGVSNSVKRNAAMARAGPAYHGVSSVGDLPSMETRTGNGFSGFGGNEGDTDADNSWQGTQRDGKPADAPGGMARPWSEPSLVSKTKAPGKPATKVADDWGGWGDGDNEDQKDDVDDDWGKW</sequence>
<keyword evidence="1" id="KW-0863">Zinc-finger</keyword>
<keyword evidence="1" id="KW-0479">Metal-binding</keyword>
<dbReference type="GO" id="GO:0005096">
    <property type="term" value="F:GTPase activator activity"/>
    <property type="evidence" value="ECO:0007669"/>
    <property type="project" value="InterPro"/>
</dbReference>
<dbReference type="OrthoDB" id="983479at2759"/>
<feature type="region of interest" description="Disordered" evidence="2">
    <location>
        <begin position="152"/>
        <end position="185"/>
    </location>
</feature>
<evidence type="ECO:0000256" key="2">
    <source>
        <dbReference type="SAM" id="MobiDB-lite"/>
    </source>
</evidence>
<dbReference type="PROSITE" id="PS50115">
    <property type="entry name" value="ARFGAP"/>
    <property type="match status" value="1"/>
</dbReference>
<dbReference type="GO" id="GO:0008270">
    <property type="term" value="F:zinc ion binding"/>
    <property type="evidence" value="ECO:0007669"/>
    <property type="project" value="UniProtKB-KW"/>
</dbReference>
<evidence type="ECO:0000313" key="5">
    <source>
        <dbReference type="Proteomes" id="UP000708148"/>
    </source>
</evidence>
<dbReference type="Proteomes" id="UP000708148">
    <property type="component" value="Unassembled WGS sequence"/>
</dbReference>
<dbReference type="InterPro" id="IPR044519">
    <property type="entry name" value="ARF_GAP_AGD6/7"/>
</dbReference>
<dbReference type="InterPro" id="IPR038508">
    <property type="entry name" value="ArfGAP_dom_sf"/>
</dbReference>
<reference evidence="4" key="1">
    <citation type="submission" date="2020-12" db="EMBL/GenBank/DDBJ databases">
        <authorList>
            <person name="Iha C."/>
        </authorList>
    </citation>
    <scope>NUCLEOTIDE SEQUENCE</scope>
</reference>
<dbReference type="InterPro" id="IPR037278">
    <property type="entry name" value="ARFGAP/RecO"/>
</dbReference>
<evidence type="ECO:0000256" key="1">
    <source>
        <dbReference type="PROSITE-ProRule" id="PRU00288"/>
    </source>
</evidence>
<dbReference type="SMART" id="SM00105">
    <property type="entry name" value="ArfGap"/>
    <property type="match status" value="1"/>
</dbReference>
<dbReference type="PANTHER" id="PTHR47021">
    <property type="entry name" value="ADP-RIBOSYLATION FACTOR GTPASE-ACTIVATING PROTEIN AGD6-RELATED"/>
    <property type="match status" value="1"/>
</dbReference>
<protein>
    <recommendedName>
        <fullName evidence="3">Arf-GAP domain-containing protein</fullName>
    </recommendedName>
</protein>
<dbReference type="GO" id="GO:0016192">
    <property type="term" value="P:vesicle-mediated transport"/>
    <property type="evidence" value="ECO:0007669"/>
    <property type="project" value="InterPro"/>
</dbReference>
<comment type="caution">
    <text evidence="4">The sequence shown here is derived from an EMBL/GenBank/DDBJ whole genome shotgun (WGS) entry which is preliminary data.</text>
</comment>
<evidence type="ECO:0000313" key="4">
    <source>
        <dbReference type="EMBL" id="CAD7698333.1"/>
    </source>
</evidence>
<proteinExistence type="predicted"/>
<dbReference type="EMBL" id="CAJHUC010000810">
    <property type="protein sequence ID" value="CAD7698333.1"/>
    <property type="molecule type" value="Genomic_DNA"/>
</dbReference>
<dbReference type="Gene3D" id="1.10.220.150">
    <property type="entry name" value="Arf GTPase activating protein"/>
    <property type="match status" value="1"/>
</dbReference>
<dbReference type="AlphaFoldDB" id="A0A8S1ISX6"/>
<gene>
    <name evidence="4" type="ORF">OSTQU699_LOCUS3694</name>
</gene>
<dbReference type="InterPro" id="IPR001164">
    <property type="entry name" value="ArfGAP_dom"/>
</dbReference>
<name>A0A8S1ISX6_9CHLO</name>
<keyword evidence="5" id="KW-1185">Reference proteome</keyword>
<accession>A0A8S1ISX6</accession>
<dbReference type="CDD" id="cd08830">
    <property type="entry name" value="ArfGap_ArfGap1"/>
    <property type="match status" value="1"/>
</dbReference>
<feature type="compositionally biased region" description="Acidic residues" evidence="2">
    <location>
        <begin position="383"/>
        <end position="399"/>
    </location>
</feature>
<evidence type="ECO:0000259" key="3">
    <source>
        <dbReference type="PROSITE" id="PS50115"/>
    </source>
</evidence>
<keyword evidence="1" id="KW-0862">Zinc</keyword>
<feature type="region of interest" description="Disordered" evidence="2">
    <location>
        <begin position="81"/>
        <end position="135"/>
    </location>
</feature>
<organism evidence="4 5">
    <name type="scientific">Ostreobium quekettii</name>
    <dbReference type="NCBI Taxonomy" id="121088"/>
    <lineage>
        <taxon>Eukaryota</taxon>
        <taxon>Viridiplantae</taxon>
        <taxon>Chlorophyta</taxon>
        <taxon>core chlorophytes</taxon>
        <taxon>Ulvophyceae</taxon>
        <taxon>TCBD clade</taxon>
        <taxon>Bryopsidales</taxon>
        <taxon>Ostreobineae</taxon>
        <taxon>Ostreobiaceae</taxon>
        <taxon>Ostreobium</taxon>
    </lineage>
</organism>
<dbReference type="SUPFAM" id="SSF57863">
    <property type="entry name" value="ArfGap/RecO-like zinc finger"/>
    <property type="match status" value="1"/>
</dbReference>
<dbReference type="PANTHER" id="PTHR47021:SF4">
    <property type="entry name" value="ADP-RIBOSYLATION FACTOR GTPASE-ACTIVATING PROTEIN AGD6-RELATED"/>
    <property type="match status" value="1"/>
</dbReference>
<feature type="domain" description="Arf-GAP" evidence="3">
    <location>
        <begin position="1"/>
        <end position="83"/>
    </location>
</feature>
<feature type="region of interest" description="Disordered" evidence="2">
    <location>
        <begin position="313"/>
        <end position="399"/>
    </location>
</feature>
<dbReference type="Pfam" id="PF01412">
    <property type="entry name" value="ArfGap"/>
    <property type="match status" value="1"/>
</dbReference>